<dbReference type="OrthoDB" id="5593063at2759"/>
<dbReference type="AlphaFoldDB" id="E3NJQ5"/>
<dbReference type="InParanoid" id="E3NJQ5"/>
<feature type="compositionally biased region" description="Basic and acidic residues" evidence="2">
    <location>
        <begin position="367"/>
        <end position="387"/>
    </location>
</feature>
<dbReference type="SMART" id="SM00156">
    <property type="entry name" value="PP2Ac"/>
    <property type="match status" value="1"/>
</dbReference>
<proteinExistence type="inferred from homology"/>
<dbReference type="PRINTS" id="PR00114">
    <property type="entry name" value="STPHPHTASE"/>
</dbReference>
<comment type="catalytic activity">
    <reaction evidence="1">
        <text>O-phospho-L-threonyl-[protein] + H2O = L-threonyl-[protein] + phosphate</text>
        <dbReference type="Rhea" id="RHEA:47004"/>
        <dbReference type="Rhea" id="RHEA-COMP:11060"/>
        <dbReference type="Rhea" id="RHEA-COMP:11605"/>
        <dbReference type="ChEBI" id="CHEBI:15377"/>
        <dbReference type="ChEBI" id="CHEBI:30013"/>
        <dbReference type="ChEBI" id="CHEBI:43474"/>
        <dbReference type="ChEBI" id="CHEBI:61977"/>
        <dbReference type="EC" id="3.1.3.16"/>
    </reaction>
</comment>
<dbReference type="InterPro" id="IPR006186">
    <property type="entry name" value="Ser/Thr-sp_prot-phosphatase"/>
</dbReference>
<dbReference type="PROSITE" id="PS00125">
    <property type="entry name" value="SER_THR_PHOSPHATASE"/>
    <property type="match status" value="1"/>
</dbReference>
<dbReference type="STRING" id="31234.E3NJQ5"/>
<dbReference type="SUPFAM" id="SSF56300">
    <property type="entry name" value="Metallo-dependent phosphatases"/>
    <property type="match status" value="1"/>
</dbReference>
<dbReference type="HOGENOM" id="CLU_004962_0_0_1"/>
<dbReference type="Gene3D" id="3.60.21.10">
    <property type="match status" value="1"/>
</dbReference>
<dbReference type="GO" id="GO:0005737">
    <property type="term" value="C:cytoplasm"/>
    <property type="evidence" value="ECO:0007669"/>
    <property type="project" value="TreeGrafter"/>
</dbReference>
<comment type="similarity">
    <text evidence="1">Belongs to the PPP phosphatase family.</text>
</comment>
<evidence type="ECO:0000313" key="5">
    <source>
        <dbReference type="Proteomes" id="UP000008281"/>
    </source>
</evidence>
<dbReference type="InterPro" id="IPR029052">
    <property type="entry name" value="Metallo-depent_PP-like"/>
</dbReference>
<dbReference type="EMBL" id="DS268751">
    <property type="protein sequence ID" value="EFP01093.1"/>
    <property type="molecule type" value="Genomic_DNA"/>
</dbReference>
<dbReference type="eggNOG" id="KOG0374">
    <property type="taxonomic scope" value="Eukaryota"/>
</dbReference>
<reference evidence="4" key="1">
    <citation type="submission" date="2007-07" db="EMBL/GenBank/DDBJ databases">
        <title>PCAP assembly of the Caenorhabditis remanei genome.</title>
        <authorList>
            <consortium name="The Caenorhabditis remanei Sequencing Consortium"/>
            <person name="Wilson R.K."/>
        </authorList>
    </citation>
    <scope>NUCLEOTIDE SEQUENCE [LARGE SCALE GENOMIC DNA]</scope>
    <source>
        <strain evidence="4">PB4641</strain>
    </source>
</reference>
<name>E3NJQ5_CAERE</name>
<dbReference type="GO" id="GO:0004722">
    <property type="term" value="F:protein serine/threonine phosphatase activity"/>
    <property type="evidence" value="ECO:0007669"/>
    <property type="project" value="UniProtKB-EC"/>
</dbReference>
<evidence type="ECO:0000313" key="4">
    <source>
        <dbReference type="EMBL" id="EFP01093.1"/>
    </source>
</evidence>
<feature type="domain" description="Serine/threonine specific protein phosphatases" evidence="3">
    <location>
        <begin position="128"/>
        <end position="133"/>
    </location>
</feature>
<feature type="compositionally biased region" description="Basic and acidic residues" evidence="2">
    <location>
        <begin position="399"/>
        <end position="409"/>
    </location>
</feature>
<dbReference type="InterPro" id="IPR004843">
    <property type="entry name" value="Calcineurin-like_PHP"/>
</dbReference>
<evidence type="ECO:0000256" key="1">
    <source>
        <dbReference type="RuleBase" id="RU004273"/>
    </source>
</evidence>
<gene>
    <name evidence="4" type="ORF">CRE_17638</name>
</gene>
<dbReference type="InterPro" id="IPR050341">
    <property type="entry name" value="PP1_catalytic_subunit"/>
</dbReference>
<dbReference type="Proteomes" id="UP000008281">
    <property type="component" value="Unassembled WGS sequence"/>
</dbReference>
<protein>
    <recommendedName>
        <fullName evidence="1">Serine/threonine-protein phosphatase</fullName>
        <ecNumber evidence="1">3.1.3.16</ecNumber>
    </recommendedName>
</protein>
<dbReference type="Pfam" id="PF00149">
    <property type="entry name" value="Metallophos"/>
    <property type="match status" value="1"/>
</dbReference>
<dbReference type="GO" id="GO:0005634">
    <property type="term" value="C:nucleus"/>
    <property type="evidence" value="ECO:0007669"/>
    <property type="project" value="TreeGrafter"/>
</dbReference>
<organism evidence="5">
    <name type="scientific">Caenorhabditis remanei</name>
    <name type="common">Caenorhabditis vulgaris</name>
    <dbReference type="NCBI Taxonomy" id="31234"/>
    <lineage>
        <taxon>Eukaryota</taxon>
        <taxon>Metazoa</taxon>
        <taxon>Ecdysozoa</taxon>
        <taxon>Nematoda</taxon>
        <taxon>Chromadorea</taxon>
        <taxon>Rhabditida</taxon>
        <taxon>Rhabditina</taxon>
        <taxon>Rhabditomorpha</taxon>
        <taxon>Rhabditoidea</taxon>
        <taxon>Rhabditidae</taxon>
        <taxon>Peloderinae</taxon>
        <taxon>Caenorhabditis</taxon>
    </lineage>
</organism>
<evidence type="ECO:0000256" key="2">
    <source>
        <dbReference type="SAM" id="MobiDB-lite"/>
    </source>
</evidence>
<dbReference type="PANTHER" id="PTHR11668">
    <property type="entry name" value="SERINE/THREONINE PROTEIN PHOSPHATASE"/>
    <property type="match status" value="1"/>
</dbReference>
<dbReference type="EC" id="3.1.3.16" evidence="1"/>
<feature type="compositionally biased region" description="Basic residues" evidence="2">
    <location>
        <begin position="388"/>
        <end position="398"/>
    </location>
</feature>
<keyword evidence="1" id="KW-0378">Hydrolase</keyword>
<feature type="region of interest" description="Disordered" evidence="2">
    <location>
        <begin position="348"/>
        <end position="409"/>
    </location>
</feature>
<sequence>MNDNRVARVKMLEKHFNCSNWKNGRSIGYTLEELSKLTDDATETFRRGPSLLEIDAPVTVVGDLHGQYEDLMRILMIYEKTEGKKAPDFTGRKYIFLGDYVDRGMYSLECIVLLLILKLHYPRQFFLIRGNHEMAKINYSYGFLDDVQRRFRKEEVGTRLWMKFNDVFGFFPVAGLIGKKVLCLHGGLSPELKSLDDIRRIQRPIHCVEENSLVADLLWSDPDPGKSISSISSTVQFRKNAVRGLSFTFNNAAIEGTLERLEIVFIVRAHQLVPDGFYFIAGKKLVTIFSASKYMSENSVSYSENLFQRLHKVMLQNLDEPLQNKGCVLHIRKDGGYSLLQLKGRGRFEEGENEEEDTRGDNNYYEADQKSSREQTAKVKKSKENKSKEKRSRAKKQKASKERSKQSRK</sequence>
<keyword evidence="5" id="KW-1185">Reference proteome</keyword>
<evidence type="ECO:0000259" key="3">
    <source>
        <dbReference type="PROSITE" id="PS00125"/>
    </source>
</evidence>
<dbReference type="PANTHER" id="PTHR11668:SF450">
    <property type="entry name" value="SERINE_THREONINE-PROTEIN PHOSPHATASE"/>
    <property type="match status" value="1"/>
</dbReference>
<accession>E3NJQ5</accession>